<dbReference type="InterPro" id="IPR005467">
    <property type="entry name" value="His_kinase_dom"/>
</dbReference>
<comment type="caution">
    <text evidence="7">The sequence shown here is derived from an EMBL/GenBank/DDBJ whole genome shotgun (WGS) entry which is preliminary data.</text>
</comment>
<accession>A0A3N4PYF5</accession>
<dbReference type="RefSeq" id="WP_123846271.1">
    <property type="nucleotide sequence ID" value="NZ_RPDH01000001.1"/>
</dbReference>
<dbReference type="InterPro" id="IPR003594">
    <property type="entry name" value="HATPase_dom"/>
</dbReference>
<dbReference type="SMART" id="SM00387">
    <property type="entry name" value="HATPase_c"/>
    <property type="match status" value="1"/>
</dbReference>
<dbReference type="Proteomes" id="UP000278351">
    <property type="component" value="Unassembled WGS sequence"/>
</dbReference>
<dbReference type="GO" id="GO:0000155">
    <property type="term" value="F:phosphorelay sensor kinase activity"/>
    <property type="evidence" value="ECO:0007669"/>
    <property type="project" value="InterPro"/>
</dbReference>
<dbReference type="Gene3D" id="1.10.287.130">
    <property type="match status" value="1"/>
</dbReference>
<dbReference type="EMBL" id="RPDH01000001">
    <property type="protein sequence ID" value="RPE13752.1"/>
    <property type="molecule type" value="Genomic_DNA"/>
</dbReference>
<dbReference type="EC" id="2.7.13.3" evidence="2"/>
<evidence type="ECO:0000256" key="5">
    <source>
        <dbReference type="SAM" id="SignalP"/>
    </source>
</evidence>
<dbReference type="InterPro" id="IPR011990">
    <property type="entry name" value="TPR-like_helical_dom_sf"/>
</dbReference>
<dbReference type="InterPro" id="IPR036097">
    <property type="entry name" value="HisK_dim/P_sf"/>
</dbReference>
<keyword evidence="3" id="KW-0597">Phosphoprotein</keyword>
<evidence type="ECO:0000313" key="8">
    <source>
        <dbReference type="Proteomes" id="UP000278351"/>
    </source>
</evidence>
<dbReference type="Gene3D" id="3.30.565.10">
    <property type="entry name" value="Histidine kinase-like ATPase, C-terminal domain"/>
    <property type="match status" value="1"/>
</dbReference>
<keyword evidence="5" id="KW-0732">Signal</keyword>
<dbReference type="PANTHER" id="PTHR43547">
    <property type="entry name" value="TWO-COMPONENT HISTIDINE KINASE"/>
    <property type="match status" value="1"/>
</dbReference>
<dbReference type="SUPFAM" id="SSF47384">
    <property type="entry name" value="Homodimeric domain of signal transducing histidine kinase"/>
    <property type="match status" value="1"/>
</dbReference>
<organism evidence="7 8">
    <name type="scientific">Chitinophaga lutea</name>
    <dbReference type="NCBI Taxonomy" id="2488634"/>
    <lineage>
        <taxon>Bacteria</taxon>
        <taxon>Pseudomonadati</taxon>
        <taxon>Bacteroidota</taxon>
        <taxon>Chitinophagia</taxon>
        <taxon>Chitinophagales</taxon>
        <taxon>Chitinophagaceae</taxon>
        <taxon>Chitinophaga</taxon>
    </lineage>
</organism>
<dbReference type="SMART" id="SM00388">
    <property type="entry name" value="HisKA"/>
    <property type="match status" value="1"/>
</dbReference>
<dbReference type="InterPro" id="IPR019734">
    <property type="entry name" value="TPR_rpt"/>
</dbReference>
<dbReference type="Pfam" id="PF13424">
    <property type="entry name" value="TPR_12"/>
    <property type="match status" value="1"/>
</dbReference>
<dbReference type="InterPro" id="IPR003661">
    <property type="entry name" value="HisK_dim/P_dom"/>
</dbReference>
<dbReference type="CDD" id="cd00082">
    <property type="entry name" value="HisKA"/>
    <property type="match status" value="1"/>
</dbReference>
<evidence type="ECO:0000313" key="7">
    <source>
        <dbReference type="EMBL" id="RPE13752.1"/>
    </source>
</evidence>
<keyword evidence="4" id="KW-1133">Transmembrane helix</keyword>
<evidence type="ECO:0000256" key="1">
    <source>
        <dbReference type="ARBA" id="ARBA00000085"/>
    </source>
</evidence>
<feature type="domain" description="Histidine kinase" evidence="6">
    <location>
        <begin position="431"/>
        <end position="646"/>
    </location>
</feature>
<evidence type="ECO:0000256" key="3">
    <source>
        <dbReference type="ARBA" id="ARBA00022553"/>
    </source>
</evidence>
<keyword evidence="8" id="KW-1185">Reference proteome</keyword>
<dbReference type="SUPFAM" id="SSF48452">
    <property type="entry name" value="TPR-like"/>
    <property type="match status" value="1"/>
</dbReference>
<dbReference type="Gene3D" id="1.25.40.10">
    <property type="entry name" value="Tetratricopeptide repeat domain"/>
    <property type="match status" value="1"/>
</dbReference>
<reference evidence="7 8" key="1">
    <citation type="submission" date="2018-11" db="EMBL/GenBank/DDBJ databases">
        <title>Chitinophaga lutea sp.nov., isolate from arsenic contaminated soil.</title>
        <authorList>
            <person name="Zong Y."/>
        </authorList>
    </citation>
    <scope>NUCLEOTIDE SEQUENCE [LARGE SCALE GENOMIC DNA]</scope>
    <source>
        <strain evidence="7 8">ZY74</strain>
    </source>
</reference>
<dbReference type="SUPFAM" id="SSF55874">
    <property type="entry name" value="ATPase domain of HSP90 chaperone/DNA topoisomerase II/histidine kinase"/>
    <property type="match status" value="1"/>
</dbReference>
<sequence length="646" mass="74148">MTKYSPPRHVWTICSMLCVCMLCCALRAGAQKTVIHSLQSSLPLYGHDSLQYANILNRISALYLVQHLDSSRHYAETARLLCERLKYPKGLADAYMNLGACFTFMNNNNLAYRFYLESLQRYRNLGDSAGISQSLANIGTYYHYQGQTQLSAPYLQEAISIGSRLLRDSLWVPVLTHYYVVFAEDSLRQDSARWALHKAHDIATRYHDGRMTTYTGLFLAHERMLNGQVQQAMNEINELVKNALPAGLTYLAVYGNAQLDIYASYAKLKDSLLYRERMLDAAVAGGYKRLVMAPVTSLYRYYKKIDQARAFHFADVMCEIGEQQSVMRTKGELDYMESFLQERELRALHLNNALQRQSRAAGQLEITNRQLIIFFFSVIVLLVVGLLLAFLRVQRVAVQRKKLYKETTQLLLQKNRELQHHDDFKNKLISILAHDFRLPLSQIISTTELFRRKDIPPEHFREMAFSIATTATETLQLFETVLRWVKSQLSGFEYQPNPHGVRHLLDEALEPLATEIMEKGILLEVEVEEGLMILADREMLQFVNRNLLHNAVKYTRRGHHIYVLARLHENRVRVTVTNEGAGIHAVDMPYIFNYRLPGKMARETGRGAGLALIICKDFIEKMNGTITVKSDGEQYATFEYELDAAV</sequence>
<evidence type="ECO:0000259" key="6">
    <source>
        <dbReference type="PROSITE" id="PS50109"/>
    </source>
</evidence>
<feature type="signal peptide" evidence="5">
    <location>
        <begin position="1"/>
        <end position="30"/>
    </location>
</feature>
<gene>
    <name evidence="7" type="ORF">EGT74_09635</name>
</gene>
<evidence type="ECO:0000256" key="2">
    <source>
        <dbReference type="ARBA" id="ARBA00012438"/>
    </source>
</evidence>
<dbReference type="PANTHER" id="PTHR43547:SF2">
    <property type="entry name" value="HYBRID SIGNAL TRANSDUCTION HISTIDINE KINASE C"/>
    <property type="match status" value="1"/>
</dbReference>
<keyword evidence="4" id="KW-0812">Transmembrane</keyword>
<dbReference type="Pfam" id="PF02518">
    <property type="entry name" value="HATPase_c"/>
    <property type="match status" value="1"/>
</dbReference>
<feature type="chain" id="PRO_5017987666" description="histidine kinase" evidence="5">
    <location>
        <begin position="31"/>
        <end position="646"/>
    </location>
</feature>
<proteinExistence type="predicted"/>
<name>A0A3N4PYF5_9BACT</name>
<dbReference type="PROSITE" id="PS50109">
    <property type="entry name" value="HIS_KIN"/>
    <property type="match status" value="1"/>
</dbReference>
<comment type="catalytic activity">
    <reaction evidence="1">
        <text>ATP + protein L-histidine = ADP + protein N-phospho-L-histidine.</text>
        <dbReference type="EC" id="2.7.13.3"/>
    </reaction>
</comment>
<dbReference type="InterPro" id="IPR036890">
    <property type="entry name" value="HATPase_C_sf"/>
</dbReference>
<evidence type="ECO:0000256" key="4">
    <source>
        <dbReference type="SAM" id="Phobius"/>
    </source>
</evidence>
<dbReference type="SMART" id="SM00028">
    <property type="entry name" value="TPR"/>
    <property type="match status" value="2"/>
</dbReference>
<protein>
    <recommendedName>
        <fullName evidence="2">histidine kinase</fullName>
        <ecNumber evidence="2">2.7.13.3</ecNumber>
    </recommendedName>
</protein>
<feature type="transmembrane region" description="Helical" evidence="4">
    <location>
        <begin position="371"/>
        <end position="391"/>
    </location>
</feature>
<dbReference type="AlphaFoldDB" id="A0A3N4PYF5"/>
<keyword evidence="4" id="KW-0472">Membrane</keyword>
<dbReference type="OrthoDB" id="1301080at2"/>